<protein>
    <submittedName>
        <fullName evidence="1">Dirigent protein 23</fullName>
    </submittedName>
</protein>
<accession>A0ACC0IJT5</accession>
<dbReference type="EMBL" id="CM045760">
    <property type="protein sequence ID" value="KAI8025185.1"/>
    <property type="molecule type" value="Genomic_DNA"/>
</dbReference>
<name>A0ACC0IJT5_9ERIC</name>
<evidence type="ECO:0000313" key="1">
    <source>
        <dbReference type="EMBL" id="KAI8025185.1"/>
    </source>
</evidence>
<organism evidence="1 2">
    <name type="scientific">Camellia lanceoleosa</name>
    <dbReference type="NCBI Taxonomy" id="1840588"/>
    <lineage>
        <taxon>Eukaryota</taxon>
        <taxon>Viridiplantae</taxon>
        <taxon>Streptophyta</taxon>
        <taxon>Embryophyta</taxon>
        <taxon>Tracheophyta</taxon>
        <taxon>Spermatophyta</taxon>
        <taxon>Magnoliopsida</taxon>
        <taxon>eudicotyledons</taxon>
        <taxon>Gunneridae</taxon>
        <taxon>Pentapetalae</taxon>
        <taxon>asterids</taxon>
        <taxon>Ericales</taxon>
        <taxon>Theaceae</taxon>
        <taxon>Camellia</taxon>
    </lineage>
</organism>
<comment type="caution">
    <text evidence="1">The sequence shown here is derived from an EMBL/GenBank/DDBJ whole genome shotgun (WGS) entry which is preliminary data.</text>
</comment>
<sequence>MVKLGIFVMLCKIAIATPVACGIAKSPREVEELFHEFSTNKLEQKVTKLRFYFQNLRGNTTAVVTQANGTATSPTFFGETFIADDPLTVSASQTSKVIGRAQGMHASASKEEFSLVFTINLIFTDPTYYNGSTLTFVSSNPTLQTKLELSVIGGTGVFRLARDVALLNTLFFDIAVGNTTVEYTVAVQHY</sequence>
<reference evidence="1 2" key="1">
    <citation type="journal article" date="2022" name="Plant J.">
        <title>Chromosome-level genome of Camellia lanceoleosa provides a valuable resource for understanding genome evolution and self-incompatibility.</title>
        <authorList>
            <person name="Gong W."/>
            <person name="Xiao S."/>
            <person name="Wang L."/>
            <person name="Liao Z."/>
            <person name="Chang Y."/>
            <person name="Mo W."/>
            <person name="Hu G."/>
            <person name="Li W."/>
            <person name="Zhao G."/>
            <person name="Zhu H."/>
            <person name="Hu X."/>
            <person name="Ji K."/>
            <person name="Xiang X."/>
            <person name="Song Q."/>
            <person name="Yuan D."/>
            <person name="Jin S."/>
            <person name="Zhang L."/>
        </authorList>
    </citation>
    <scope>NUCLEOTIDE SEQUENCE [LARGE SCALE GENOMIC DNA]</scope>
    <source>
        <strain evidence="1">SQ_2022a</strain>
    </source>
</reference>
<dbReference type="Proteomes" id="UP001060215">
    <property type="component" value="Chromosome 3"/>
</dbReference>
<proteinExistence type="predicted"/>
<keyword evidence="2" id="KW-1185">Reference proteome</keyword>
<evidence type="ECO:0000313" key="2">
    <source>
        <dbReference type="Proteomes" id="UP001060215"/>
    </source>
</evidence>
<gene>
    <name evidence="1" type="ORF">LOK49_LG02G03891</name>
</gene>